<dbReference type="PROSITE" id="PS51257">
    <property type="entry name" value="PROKAR_LIPOPROTEIN"/>
    <property type="match status" value="1"/>
</dbReference>
<proteinExistence type="predicted"/>
<evidence type="ECO:0000313" key="3">
    <source>
        <dbReference type="Proteomes" id="UP000221011"/>
    </source>
</evidence>
<dbReference type="KEGG" id="sfk:KY5_5384"/>
<dbReference type="AlphaFoldDB" id="A0A291QFL9"/>
<feature type="compositionally biased region" description="Basic and acidic residues" evidence="1">
    <location>
        <begin position="34"/>
        <end position="45"/>
    </location>
</feature>
<dbReference type="Proteomes" id="UP000221011">
    <property type="component" value="Chromosome"/>
</dbReference>
<evidence type="ECO:0000313" key="2">
    <source>
        <dbReference type="EMBL" id="ATL30402.1"/>
    </source>
</evidence>
<sequence length="322" mass="35603">MRARWGVLALVGAVLAVLAGCGAGGGPGGGVSGREPEDGEPRVRTSADVPELPLDAYELSDRDNRRMGQAKSRLVQRCMRSYGFADFPLNPRPEPFPKMGSAFTSTVVSISPYGTLDLGHARRWGYGFDPDATFTPKAEGPEGRAVTQREYEVLNDFGEAGRTAAVVNGRKVPNGGCTGESSRRLLGDETKRSRLWAYVDERAEEIDKVVAKDPRVRRIFGEWSRCVQDKGYKAYESPRDAFRDKAWRDGAPDGNTARSQRELGTAVADVECNRKLNVAGVWWVVSDEEQRADIRRHAARYEAVRADQERLRGTLREVLGEK</sequence>
<feature type="region of interest" description="Disordered" evidence="1">
    <location>
        <begin position="26"/>
        <end position="47"/>
    </location>
</feature>
<evidence type="ECO:0000256" key="1">
    <source>
        <dbReference type="SAM" id="MobiDB-lite"/>
    </source>
</evidence>
<dbReference type="EMBL" id="CP022685">
    <property type="protein sequence ID" value="ATL30402.1"/>
    <property type="molecule type" value="Genomic_DNA"/>
</dbReference>
<evidence type="ECO:0008006" key="4">
    <source>
        <dbReference type="Google" id="ProtNLM"/>
    </source>
</evidence>
<gene>
    <name evidence="2" type="ORF">KY5_5384</name>
</gene>
<organism evidence="2 3">
    <name type="scientific">Streptomyces formicae</name>
    <dbReference type="NCBI Taxonomy" id="1616117"/>
    <lineage>
        <taxon>Bacteria</taxon>
        <taxon>Bacillati</taxon>
        <taxon>Actinomycetota</taxon>
        <taxon>Actinomycetes</taxon>
        <taxon>Kitasatosporales</taxon>
        <taxon>Streptomycetaceae</taxon>
        <taxon>Streptomyces</taxon>
    </lineage>
</organism>
<protein>
    <recommendedName>
        <fullName evidence="4">Lipoprotein</fullName>
    </recommendedName>
</protein>
<name>A0A291QFL9_9ACTN</name>
<keyword evidence="3" id="KW-1185">Reference proteome</keyword>
<accession>A0A291QFL9</accession>
<reference evidence="2 3" key="1">
    <citation type="submission" date="2017-08" db="EMBL/GenBank/DDBJ databases">
        <title>Complete Genome Sequence of Streptomyces formicae KY5, the formicamycin producer.</title>
        <authorList>
            <person name="Holmes N.A."/>
            <person name="Devine R."/>
            <person name="Qin Z."/>
            <person name="Seipke R.F."/>
            <person name="Wilkinson B."/>
            <person name="Hutchings M.I."/>
        </authorList>
    </citation>
    <scope>NUCLEOTIDE SEQUENCE [LARGE SCALE GENOMIC DNA]</scope>
    <source>
        <strain evidence="2 3">KY5</strain>
    </source>
</reference>